<evidence type="ECO:0000256" key="7">
    <source>
        <dbReference type="SAM" id="Phobius"/>
    </source>
</evidence>
<dbReference type="PANTHER" id="PTHR23504:SF6">
    <property type="entry name" value="MULTIDRUG TRANSPORTER, PUTATIVE (AFU_ORTHOLOGUE AFUA_4G08740)-RELATED"/>
    <property type="match status" value="1"/>
</dbReference>
<evidence type="ECO:0000256" key="4">
    <source>
        <dbReference type="ARBA" id="ARBA00022989"/>
    </source>
</evidence>
<feature type="transmembrane region" description="Helical" evidence="7">
    <location>
        <begin position="527"/>
        <end position="549"/>
    </location>
</feature>
<feature type="transmembrane region" description="Helical" evidence="7">
    <location>
        <begin position="561"/>
        <end position="584"/>
    </location>
</feature>
<protein>
    <submittedName>
        <fullName evidence="9">Major facilitator superfamily domain-containing protein</fullName>
    </submittedName>
</protein>
<evidence type="ECO:0000256" key="5">
    <source>
        <dbReference type="ARBA" id="ARBA00023136"/>
    </source>
</evidence>
<keyword evidence="2" id="KW-0813">Transport</keyword>
<dbReference type="GeneID" id="87874820"/>
<dbReference type="GO" id="GO:0022857">
    <property type="term" value="F:transmembrane transporter activity"/>
    <property type="evidence" value="ECO:0007669"/>
    <property type="project" value="InterPro"/>
</dbReference>
<dbReference type="Proteomes" id="UP001285908">
    <property type="component" value="Unassembled WGS sequence"/>
</dbReference>
<sequence length="593" mass="64671">MKMEIDPGMVYHTVHHLPTPFTYSLPFAPPVTNHPIAHPSQHDVNDHHDPESALPLLPTPKETESISWTDLPNKSQLLILSLCRFSDSLSNLFLLPYLFRLVHSAVSPSSTPSLAAGNDDIVTYYTAIPTTALVSTYSGILVAGFPLAQLLASFLPWKRHGGELPVIWSLAISAVASLAFGLSRSFWALLFWRMVMGLASGNEGMLRSMADKFASRKTKYRDKAHRVLSMVSSLGMVAGLAMGGLLAEPVKAFPGFFGAEGTFNWNGSEEGVRWMVQYPFALPSVVNALLIGVVTAVTTGWLRETMPEQDQVEDGTEHFPQTPYILLSNTSTILSFHRTEKPTPISSILSALTARTLPPLISSFLLTLHTSAFTFILPLHISTPSSPYSPLLSNSFHSLVPTLFRFTGGLSLPPLVISLYLSLFGYLGLLFRGFIYPRWQNRLNTVGLFELSLAIFPFVYLVTPYLSLFSWGHQDTTEGCAEIMKWIALGVVIGGQTLAMTMAVPSAEILLAGSASSEEGVQEKVQVVGNMVTSLASVVGPVVGGVVYAKGVREGVVGAAWWFYLAVVAIAAAVWCICFQGRVYEEPVDDEKR</sequence>
<dbReference type="InterPro" id="IPR036259">
    <property type="entry name" value="MFS_trans_sf"/>
</dbReference>
<evidence type="ECO:0000256" key="6">
    <source>
        <dbReference type="SAM" id="MobiDB-lite"/>
    </source>
</evidence>
<dbReference type="RefSeq" id="XP_062693160.1">
    <property type="nucleotide sequence ID" value="XM_062837198.1"/>
</dbReference>
<keyword evidence="4 7" id="KW-1133">Transmembrane helix</keyword>
<evidence type="ECO:0000313" key="9">
    <source>
        <dbReference type="EMBL" id="KAK3492702.1"/>
    </source>
</evidence>
<evidence type="ECO:0000256" key="1">
    <source>
        <dbReference type="ARBA" id="ARBA00004141"/>
    </source>
</evidence>
<feature type="transmembrane region" description="Helical" evidence="7">
    <location>
        <begin position="227"/>
        <end position="247"/>
    </location>
</feature>
<name>A0AAJ0I854_9PEZI</name>
<evidence type="ECO:0000256" key="2">
    <source>
        <dbReference type="ARBA" id="ARBA00022448"/>
    </source>
</evidence>
<feature type="transmembrane region" description="Helical" evidence="7">
    <location>
        <begin position="137"/>
        <end position="157"/>
    </location>
</feature>
<dbReference type="SUPFAM" id="SSF103473">
    <property type="entry name" value="MFS general substrate transporter"/>
    <property type="match status" value="1"/>
</dbReference>
<comment type="caution">
    <text evidence="9">The sequence shown here is derived from an EMBL/GenBank/DDBJ whole genome shotgun (WGS) entry which is preliminary data.</text>
</comment>
<feature type="transmembrane region" description="Helical" evidence="7">
    <location>
        <begin position="447"/>
        <end position="466"/>
    </location>
</feature>
<dbReference type="Gene3D" id="1.20.1250.20">
    <property type="entry name" value="MFS general substrate transporter like domains"/>
    <property type="match status" value="1"/>
</dbReference>
<evidence type="ECO:0000256" key="3">
    <source>
        <dbReference type="ARBA" id="ARBA00022692"/>
    </source>
</evidence>
<comment type="subcellular location">
    <subcellularLocation>
        <location evidence="1">Membrane</location>
        <topology evidence="1">Multi-pass membrane protein</topology>
    </subcellularLocation>
</comment>
<feature type="domain" description="Major facilitator superfamily (MFS) profile" evidence="8">
    <location>
        <begin position="76"/>
        <end position="584"/>
    </location>
</feature>
<proteinExistence type="predicted"/>
<reference evidence="9 10" key="1">
    <citation type="journal article" date="2023" name="Mol. Phylogenet. Evol.">
        <title>Genome-scale phylogeny and comparative genomics of the fungal order Sordariales.</title>
        <authorList>
            <person name="Hensen N."/>
            <person name="Bonometti L."/>
            <person name="Westerberg I."/>
            <person name="Brannstrom I.O."/>
            <person name="Guillou S."/>
            <person name="Cros-Aarteil S."/>
            <person name="Calhoun S."/>
            <person name="Haridas S."/>
            <person name="Kuo A."/>
            <person name="Mondo S."/>
            <person name="Pangilinan J."/>
            <person name="Riley R."/>
            <person name="LaButti K."/>
            <person name="Andreopoulos B."/>
            <person name="Lipzen A."/>
            <person name="Chen C."/>
            <person name="Yan M."/>
            <person name="Daum C."/>
            <person name="Ng V."/>
            <person name="Clum A."/>
            <person name="Steindorff A."/>
            <person name="Ohm R.A."/>
            <person name="Martin F."/>
            <person name="Silar P."/>
            <person name="Natvig D.O."/>
            <person name="Lalanne C."/>
            <person name="Gautier V."/>
            <person name="Ament-Velasquez S.L."/>
            <person name="Kruys A."/>
            <person name="Hutchinson M.I."/>
            <person name="Powell A.J."/>
            <person name="Barry K."/>
            <person name="Miller A.N."/>
            <person name="Grigoriev I.V."/>
            <person name="Debuchy R."/>
            <person name="Gladieux P."/>
            <person name="Hiltunen Thoren M."/>
            <person name="Johannesson H."/>
        </authorList>
    </citation>
    <scope>NUCLEOTIDE SEQUENCE [LARGE SCALE GENOMIC DNA]</scope>
    <source>
        <strain evidence="9 10">FGSC 10403</strain>
    </source>
</reference>
<feature type="transmembrane region" description="Helical" evidence="7">
    <location>
        <begin position="486"/>
        <end position="515"/>
    </location>
</feature>
<evidence type="ECO:0000259" key="8">
    <source>
        <dbReference type="PROSITE" id="PS50850"/>
    </source>
</evidence>
<keyword evidence="5 7" id="KW-0472">Membrane</keyword>
<gene>
    <name evidence="9" type="ORF">B0T23DRAFT_380296</name>
</gene>
<feature type="region of interest" description="Disordered" evidence="6">
    <location>
        <begin position="35"/>
        <end position="54"/>
    </location>
</feature>
<evidence type="ECO:0000313" key="10">
    <source>
        <dbReference type="Proteomes" id="UP001285908"/>
    </source>
</evidence>
<keyword evidence="3 7" id="KW-0812">Transmembrane</keyword>
<feature type="transmembrane region" description="Helical" evidence="7">
    <location>
        <begin position="280"/>
        <end position="302"/>
    </location>
</feature>
<dbReference type="AlphaFoldDB" id="A0AAJ0I854"/>
<feature type="transmembrane region" description="Helical" evidence="7">
    <location>
        <begin position="164"/>
        <end position="180"/>
    </location>
</feature>
<accession>A0AAJ0I854</accession>
<dbReference type="EMBL" id="JAULSX010000004">
    <property type="protein sequence ID" value="KAK3492702.1"/>
    <property type="molecule type" value="Genomic_DNA"/>
</dbReference>
<keyword evidence="10" id="KW-1185">Reference proteome</keyword>
<dbReference type="GO" id="GO:0016020">
    <property type="term" value="C:membrane"/>
    <property type="evidence" value="ECO:0007669"/>
    <property type="project" value="UniProtKB-SubCell"/>
</dbReference>
<feature type="transmembrane region" description="Helical" evidence="7">
    <location>
        <begin position="415"/>
        <end position="435"/>
    </location>
</feature>
<dbReference type="PANTHER" id="PTHR23504">
    <property type="entry name" value="MAJOR FACILITATOR SUPERFAMILY DOMAIN-CONTAINING PROTEIN 10"/>
    <property type="match status" value="1"/>
</dbReference>
<feature type="transmembrane region" description="Helical" evidence="7">
    <location>
        <begin position="360"/>
        <end position="381"/>
    </location>
</feature>
<feature type="compositionally biased region" description="Basic and acidic residues" evidence="6">
    <location>
        <begin position="40"/>
        <end position="51"/>
    </location>
</feature>
<organism evidence="9 10">
    <name type="scientific">Neurospora hispaniola</name>
    <dbReference type="NCBI Taxonomy" id="588809"/>
    <lineage>
        <taxon>Eukaryota</taxon>
        <taxon>Fungi</taxon>
        <taxon>Dikarya</taxon>
        <taxon>Ascomycota</taxon>
        <taxon>Pezizomycotina</taxon>
        <taxon>Sordariomycetes</taxon>
        <taxon>Sordariomycetidae</taxon>
        <taxon>Sordariales</taxon>
        <taxon>Sordariaceae</taxon>
        <taxon>Neurospora</taxon>
    </lineage>
</organism>
<dbReference type="InterPro" id="IPR020846">
    <property type="entry name" value="MFS_dom"/>
</dbReference>
<dbReference type="PROSITE" id="PS50850">
    <property type="entry name" value="MFS"/>
    <property type="match status" value="1"/>
</dbReference>